<gene>
    <name evidence="1" type="ORF">E2B99_09650</name>
</gene>
<comment type="caution">
    <text evidence="1">The sequence shown here is derived from an EMBL/GenBank/DDBJ whole genome shotgun (WGS) entry which is preliminary data.</text>
</comment>
<sequence>MNMLLTNLTTRSQHFKKPYDTDYRELLMDTCDQLAETGQFKLCVCDDRSWNVDVRTDLAVFLEHVPGVINSLKLGEKAIISLYEQGVETNILLIPHHKNCYITCELLMELARTQWVPKFCEIEDLEHVILTLEVFLKQFLGLSPFLLEYKEINEWLQAKL</sequence>
<dbReference type="EMBL" id="SNTY01000036">
    <property type="protein sequence ID" value="TEU25616.1"/>
    <property type="molecule type" value="Genomic_DNA"/>
</dbReference>
<evidence type="ECO:0000313" key="2">
    <source>
        <dbReference type="Proteomes" id="UP000297834"/>
    </source>
</evidence>
<dbReference type="OrthoDB" id="3436396at2"/>
<dbReference type="Proteomes" id="UP000297834">
    <property type="component" value="Unassembled WGS sequence"/>
</dbReference>
<evidence type="ECO:0000313" key="1">
    <source>
        <dbReference type="EMBL" id="TEU25616.1"/>
    </source>
</evidence>
<organism evidence="1 2">
    <name type="scientific">Alkanindiges illinoisensis</name>
    <dbReference type="NCBI Taxonomy" id="197183"/>
    <lineage>
        <taxon>Bacteria</taxon>
        <taxon>Pseudomonadati</taxon>
        <taxon>Pseudomonadota</taxon>
        <taxon>Gammaproteobacteria</taxon>
        <taxon>Moraxellales</taxon>
        <taxon>Moraxellaceae</taxon>
        <taxon>Alkanindiges</taxon>
    </lineage>
</organism>
<dbReference type="RefSeq" id="WP_134244766.1">
    <property type="nucleotide sequence ID" value="NZ_SNTY01000036.1"/>
</dbReference>
<accession>A0A4Y7XB42</accession>
<keyword evidence="2" id="KW-1185">Reference proteome</keyword>
<proteinExistence type="predicted"/>
<name>A0A4Y7XB42_9GAMM</name>
<protein>
    <submittedName>
        <fullName evidence="1">Uncharacterized protein</fullName>
    </submittedName>
</protein>
<reference evidence="1 2" key="1">
    <citation type="submission" date="2019-03" db="EMBL/GenBank/DDBJ databases">
        <title>Alkanindiges illinoisensis: a potential pathogenic isolated from ascites of a gastric cancer patient with abdominal metastasis.</title>
        <authorList>
            <person name="Hu X."/>
            <person name="Yang B."/>
            <person name="Yan X."/>
            <person name="Lin L."/>
            <person name="Zhao H."/>
            <person name="Zhou F."/>
            <person name="Su B."/>
            <person name="Chen J."/>
            <person name="Rui Y."/>
            <person name="Wang Q."/>
            <person name="Zheng L."/>
        </authorList>
    </citation>
    <scope>NUCLEOTIDE SEQUENCE [LARGE SCALE GENOMIC DNA]</scope>
    <source>
        <strain evidence="1 2">NFYY 23406</strain>
    </source>
</reference>
<dbReference type="AlphaFoldDB" id="A0A4Y7XB42"/>